<name>I0JRD8_HALH3</name>
<proteinExistence type="predicted"/>
<dbReference type="PATRIC" id="fig|866895.3.peg.3400"/>
<dbReference type="EMBL" id="HE717023">
    <property type="protein sequence ID" value="CCG46708.1"/>
    <property type="molecule type" value="Genomic_DNA"/>
</dbReference>
<dbReference type="AlphaFoldDB" id="I0JRD8"/>
<sequence length="66" mass="7840">MMNCYLEERVMILNKVICFKGSPYYVVTEVDSHYFCLRLNQQLKPDQKFGISRVKIPKKECGMFKT</sequence>
<evidence type="ECO:0000313" key="1">
    <source>
        <dbReference type="EMBL" id="CCG46708.1"/>
    </source>
</evidence>
<dbReference type="HOGENOM" id="CLU_2825135_0_0_9"/>
<organism evidence="1 2">
    <name type="scientific">Halobacillus halophilus (strain ATCC 35676 / DSM 2266 / JCM 20832 / KCTC 3685 / LMG 17431 / NBRC 102448 / NCIMB 2269)</name>
    <name type="common">Sporosarcina halophila</name>
    <dbReference type="NCBI Taxonomy" id="866895"/>
    <lineage>
        <taxon>Bacteria</taxon>
        <taxon>Bacillati</taxon>
        <taxon>Bacillota</taxon>
        <taxon>Bacilli</taxon>
        <taxon>Bacillales</taxon>
        <taxon>Bacillaceae</taxon>
        <taxon>Halobacillus</taxon>
    </lineage>
</organism>
<reference evidence="1 2" key="1">
    <citation type="journal article" date="2013" name="Environ. Microbiol.">
        <title>Chloride and organic osmolytes: a hybrid strategy to cope with elevated salinities by the moderately halophilic, chloride-dependent bacterium Halobacillus halophilus.</title>
        <authorList>
            <person name="Saum S.H."/>
            <person name="Pfeiffer F."/>
            <person name="Palm P."/>
            <person name="Rampp M."/>
            <person name="Schuster S.C."/>
            <person name="Muller V."/>
            <person name="Oesterhelt D."/>
        </authorList>
    </citation>
    <scope>NUCLEOTIDE SEQUENCE [LARGE SCALE GENOMIC DNA]</scope>
    <source>
        <strain evidence="2">ATCC 35676 / DSM 2266 / JCM 20832 / KCTC 3685 / LMG 17431 / NBRC 102448 / NCIMB 2269</strain>
    </source>
</reference>
<gene>
    <name evidence="1" type="ordered locus">HBHAL_4367</name>
</gene>
<evidence type="ECO:0000313" key="2">
    <source>
        <dbReference type="Proteomes" id="UP000007397"/>
    </source>
</evidence>
<protein>
    <submittedName>
        <fullName evidence="1">Uncharacterized protein</fullName>
    </submittedName>
</protein>
<dbReference type="KEGG" id="hhd:HBHAL_4367"/>
<accession>I0JRD8</accession>
<keyword evidence="2" id="KW-1185">Reference proteome</keyword>
<dbReference type="Proteomes" id="UP000007397">
    <property type="component" value="Chromosome"/>
</dbReference>